<accession>A0A2I1K4J8</accession>
<dbReference type="SUPFAM" id="SSF51726">
    <property type="entry name" value="UROD/MetE-like"/>
    <property type="match status" value="1"/>
</dbReference>
<dbReference type="Pfam" id="PF01208">
    <property type="entry name" value="URO-D"/>
    <property type="match status" value="1"/>
</dbReference>
<proteinExistence type="predicted"/>
<dbReference type="InterPro" id="IPR000257">
    <property type="entry name" value="Uroporphyrinogen_deCOase"/>
</dbReference>
<name>A0A2I1K4J8_9LACT</name>
<reference evidence="2 3" key="1">
    <citation type="submission" date="2017-12" db="EMBL/GenBank/DDBJ databases">
        <title>Phylogenetic diversity of female urinary microbiome.</title>
        <authorList>
            <person name="Thomas-White K."/>
            <person name="Wolfe A.J."/>
        </authorList>
    </citation>
    <scope>NUCLEOTIDE SEQUENCE [LARGE SCALE GENOMIC DNA]</scope>
    <source>
        <strain evidence="2 3">UMB0898</strain>
    </source>
</reference>
<comment type="caution">
    <text evidence="2">The sequence shown here is derived from an EMBL/GenBank/DDBJ whole genome shotgun (WGS) entry which is preliminary data.</text>
</comment>
<dbReference type="CDD" id="cd03465">
    <property type="entry name" value="URO-D_like"/>
    <property type="match status" value="1"/>
</dbReference>
<dbReference type="Proteomes" id="UP000234384">
    <property type="component" value="Unassembled WGS sequence"/>
</dbReference>
<evidence type="ECO:0000313" key="3">
    <source>
        <dbReference type="Proteomes" id="UP000234384"/>
    </source>
</evidence>
<dbReference type="OrthoDB" id="9780425at2"/>
<protein>
    <submittedName>
        <fullName evidence="2">Methyltransferase</fullName>
    </submittedName>
</protein>
<dbReference type="GO" id="GO:0008168">
    <property type="term" value="F:methyltransferase activity"/>
    <property type="evidence" value="ECO:0007669"/>
    <property type="project" value="UniProtKB-KW"/>
</dbReference>
<gene>
    <name evidence="2" type="ORF">CYJ57_01070</name>
</gene>
<dbReference type="EMBL" id="PKHE01000002">
    <property type="protein sequence ID" value="PKY90485.1"/>
    <property type="molecule type" value="Genomic_DNA"/>
</dbReference>
<evidence type="ECO:0000313" key="2">
    <source>
        <dbReference type="EMBL" id="PKY90485.1"/>
    </source>
</evidence>
<dbReference type="GO" id="GO:0004853">
    <property type="term" value="F:uroporphyrinogen decarboxylase activity"/>
    <property type="evidence" value="ECO:0007669"/>
    <property type="project" value="InterPro"/>
</dbReference>
<dbReference type="PANTHER" id="PTHR47099">
    <property type="entry name" value="METHYLCOBAMIDE:COM METHYLTRANSFERASE MTBA"/>
    <property type="match status" value="1"/>
</dbReference>
<dbReference type="Gene3D" id="3.20.20.210">
    <property type="match status" value="1"/>
</dbReference>
<dbReference type="PANTHER" id="PTHR47099:SF1">
    <property type="entry name" value="METHYLCOBAMIDE:COM METHYLTRANSFERASE MTBA"/>
    <property type="match status" value="1"/>
</dbReference>
<dbReference type="InterPro" id="IPR052024">
    <property type="entry name" value="Methanogen_methyltrans"/>
</dbReference>
<evidence type="ECO:0000259" key="1">
    <source>
        <dbReference type="Pfam" id="PF01208"/>
    </source>
</evidence>
<dbReference type="InterPro" id="IPR038071">
    <property type="entry name" value="UROD/MetE-like_sf"/>
</dbReference>
<dbReference type="GO" id="GO:0032259">
    <property type="term" value="P:methylation"/>
    <property type="evidence" value="ECO:0007669"/>
    <property type="project" value="UniProtKB-KW"/>
</dbReference>
<keyword evidence="2" id="KW-0808">Transferase</keyword>
<organism evidence="2 3">
    <name type="scientific">Falseniella ignava</name>
    <dbReference type="NCBI Taxonomy" id="137730"/>
    <lineage>
        <taxon>Bacteria</taxon>
        <taxon>Bacillati</taxon>
        <taxon>Bacillota</taxon>
        <taxon>Bacilli</taxon>
        <taxon>Lactobacillales</taxon>
        <taxon>Aerococcaceae</taxon>
        <taxon>Falseniella</taxon>
    </lineage>
</organism>
<sequence length="347" mass="38123">MQLNSIERLAAFNQGLPVDRPPYMLFHGTFGARLTHQTYQESEATAGNIAAKEIAVYNAFGCDNVSVNLGLNGLGIILGSQMKYPEDASPMLDVPLLSSLDELDKIDLSKVSFEASCLLRKHDLAIQMIQDRLGQEVAVAYELTGPLTSAASLINIETLLRGTRRQPEQVHQLLGLVTQATLRIIDAFALNHQTTFNITDPVSSGALISGKQYREFSQPYTQRIVEHIKQYQRGEVVIHICGDTTKFLTDIASTGVDYISIDQQVDLTTALEIVEELPVGIIGNIDPVKYLLQGDINSIQQQVAQSYEAAKHSSTKYIIGPGCSVPLATPIQNVTAYMEAIMHYGRM</sequence>
<feature type="domain" description="Uroporphyrinogen decarboxylase (URO-D)" evidence="1">
    <location>
        <begin position="6"/>
        <end position="342"/>
    </location>
</feature>
<dbReference type="GO" id="GO:0006779">
    <property type="term" value="P:porphyrin-containing compound biosynthetic process"/>
    <property type="evidence" value="ECO:0007669"/>
    <property type="project" value="InterPro"/>
</dbReference>
<keyword evidence="2" id="KW-0489">Methyltransferase</keyword>
<dbReference type="AlphaFoldDB" id="A0A2I1K4J8"/>